<feature type="transmembrane region" description="Helical" evidence="2">
    <location>
        <begin position="20"/>
        <end position="38"/>
    </location>
</feature>
<evidence type="ECO:0000313" key="4">
    <source>
        <dbReference type="Proteomes" id="UP000034471"/>
    </source>
</evidence>
<dbReference type="SUPFAM" id="SSF63817">
    <property type="entry name" value="Sortase"/>
    <property type="match status" value="1"/>
</dbReference>
<dbReference type="Gene3D" id="2.40.260.10">
    <property type="entry name" value="Sortase"/>
    <property type="match status" value="1"/>
</dbReference>
<name>A0A0G0JN34_9BACT</name>
<accession>A0A0G0JN34</accession>
<sequence>MPLKIYRKENITKRRQVLQIASYIMLFVGMGFLFWAFYPMISFELYARIFLKRIAASPLPETETVSSLEFAQSVYAEGLSLSNNLRDFTQANVWFPASNIPVAREDLEIDSYTLSIPRLNLSNLTVKVGGNDLAKSLIHYLPTSLPGQYGNVAIFGHSTLPQLFSPKDYKSVFTYLPKLEVGDNVYIQIQGGQYEYKVYDMYIVNPDEVSVLEQQFNDSILTLVTCVPPGTYMQRLVVKARLVRDTSLLNQ</sequence>
<organism evidence="3 4">
    <name type="scientific">Candidatus Roizmanbacteria bacterium GW2011_GWA2_37_7</name>
    <dbReference type="NCBI Taxonomy" id="1618481"/>
    <lineage>
        <taxon>Bacteria</taxon>
        <taxon>Candidatus Roizmaniibacteriota</taxon>
    </lineage>
</organism>
<dbReference type="Proteomes" id="UP000034471">
    <property type="component" value="Unassembled WGS sequence"/>
</dbReference>
<dbReference type="CDD" id="cd06166">
    <property type="entry name" value="Sortase_D_2"/>
    <property type="match status" value="1"/>
</dbReference>
<evidence type="ECO:0000256" key="2">
    <source>
        <dbReference type="SAM" id="Phobius"/>
    </source>
</evidence>
<dbReference type="STRING" id="1618481.US54_C0014G0009"/>
<proteinExistence type="predicted"/>
<dbReference type="InterPro" id="IPR005754">
    <property type="entry name" value="Sortase"/>
</dbReference>
<gene>
    <name evidence="3" type="ORF">US54_C0014G0009</name>
</gene>
<dbReference type="AlphaFoldDB" id="A0A0G0JN34"/>
<dbReference type="EMBL" id="LBTJ01000014">
    <property type="protein sequence ID" value="KKQ38244.1"/>
    <property type="molecule type" value="Genomic_DNA"/>
</dbReference>
<keyword evidence="1" id="KW-0378">Hydrolase</keyword>
<evidence type="ECO:0000313" key="3">
    <source>
        <dbReference type="EMBL" id="KKQ38244.1"/>
    </source>
</evidence>
<comment type="caution">
    <text evidence="3">The sequence shown here is derived from an EMBL/GenBank/DDBJ whole genome shotgun (WGS) entry which is preliminary data.</text>
</comment>
<evidence type="ECO:0000256" key="1">
    <source>
        <dbReference type="ARBA" id="ARBA00022801"/>
    </source>
</evidence>
<dbReference type="Pfam" id="PF04203">
    <property type="entry name" value="Sortase"/>
    <property type="match status" value="1"/>
</dbReference>
<protein>
    <submittedName>
        <fullName evidence="3">Sortase</fullName>
    </submittedName>
</protein>
<keyword evidence="2" id="KW-1133">Transmembrane helix</keyword>
<dbReference type="GO" id="GO:0016787">
    <property type="term" value="F:hydrolase activity"/>
    <property type="evidence" value="ECO:0007669"/>
    <property type="project" value="UniProtKB-KW"/>
</dbReference>
<dbReference type="InterPro" id="IPR023365">
    <property type="entry name" value="Sortase_dom-sf"/>
</dbReference>
<keyword evidence="2" id="KW-0472">Membrane</keyword>
<keyword evidence="2" id="KW-0812">Transmembrane</keyword>
<dbReference type="InterPro" id="IPR042000">
    <property type="entry name" value="Sortase_D_2"/>
</dbReference>
<reference evidence="3 4" key="1">
    <citation type="journal article" date="2015" name="Nature">
        <title>rRNA introns, odd ribosomes, and small enigmatic genomes across a large radiation of phyla.</title>
        <authorList>
            <person name="Brown C.T."/>
            <person name="Hug L.A."/>
            <person name="Thomas B.C."/>
            <person name="Sharon I."/>
            <person name="Castelle C.J."/>
            <person name="Singh A."/>
            <person name="Wilkins M.J."/>
            <person name="Williams K.H."/>
            <person name="Banfield J.F."/>
        </authorList>
    </citation>
    <scope>NUCLEOTIDE SEQUENCE [LARGE SCALE GENOMIC DNA]</scope>
</reference>
<dbReference type="NCBIfam" id="TIGR01076">
    <property type="entry name" value="sortase_fam"/>
    <property type="match status" value="1"/>
</dbReference>